<comment type="caution">
    <text evidence="2">The sequence shown here is derived from an EMBL/GenBank/DDBJ whole genome shotgun (WGS) entry which is preliminary data.</text>
</comment>
<dbReference type="Proteomes" id="UP000194606">
    <property type="component" value="Unassembled WGS sequence"/>
</dbReference>
<dbReference type="GO" id="GO:0003676">
    <property type="term" value="F:nucleic acid binding"/>
    <property type="evidence" value="ECO:0007669"/>
    <property type="project" value="InterPro"/>
</dbReference>
<evidence type="ECO:0000259" key="1">
    <source>
        <dbReference type="PROSITE" id="PS51192"/>
    </source>
</evidence>
<dbReference type="InterPro" id="IPR011545">
    <property type="entry name" value="DEAD/DEAH_box_helicase_dom"/>
</dbReference>
<feature type="domain" description="Helicase ATP-binding" evidence="1">
    <location>
        <begin position="47"/>
        <end position="322"/>
    </location>
</feature>
<dbReference type="InterPro" id="IPR014001">
    <property type="entry name" value="Helicase_ATP-bd"/>
</dbReference>
<evidence type="ECO:0000313" key="2">
    <source>
        <dbReference type="EMBL" id="OUK04997.1"/>
    </source>
</evidence>
<dbReference type="PROSITE" id="PS51192">
    <property type="entry name" value="HELICASE_ATP_BIND_1"/>
    <property type="match status" value="1"/>
</dbReference>
<dbReference type="SMART" id="SM00491">
    <property type="entry name" value="HELICc2"/>
    <property type="match status" value="1"/>
</dbReference>
<dbReference type="InterPro" id="IPR006555">
    <property type="entry name" value="ATP-dep_Helicase_C"/>
</dbReference>
<evidence type="ECO:0000313" key="3">
    <source>
        <dbReference type="Proteomes" id="UP000194606"/>
    </source>
</evidence>
<dbReference type="GO" id="GO:0016818">
    <property type="term" value="F:hydrolase activity, acting on acid anhydrides, in phosphorus-containing anhydrides"/>
    <property type="evidence" value="ECO:0007669"/>
    <property type="project" value="InterPro"/>
</dbReference>
<name>A0A252CEI1_9LACT</name>
<sequence>MPINFATLKKSTKTTSVEPRDIFMSLPQKDKKYSYPRDVQTEVWKQWYDKRKLKNNIVKMNTGSGKTVVGLMILQSCLDEGVGPAVYVVPDSYLVQQVCDEAKKLGIKVAHDEYDETGKRLTKGEENYQFLTGKAILVINIHKLVNGKSIFGMRTNGNNIEIGSIILDDVHSCLDVIQKQYTISIGADHGIYMKLLEIFGKYPHVSDSQAFLDIKNKRNPQKNYLVPFWIWQSESAAIYDLLTNVEYQNDIFNLFNFPLMREYIKTMNCVISEQGIELSLNGIPIDKISSFENAKRRIFMSATLSDDGALISAAGLKETDLSNIITPEKADDIGERLILFPKLINSSLIDTQVKQKIVQLSENQNVVIIVPSYRRLEFWDNVPSKQVLSNKENNIEEGIKRLKTGEYKGLTILVNKYDGIDLPDEACRILVLDGLPTLQREYDTAIQGINPNDSRILSEQIQKIEQGMGRGVRSNSDFCTVILMGDKLSNVLANQKGEQFFSSATQKQYELSKQVWEQLLEEEARPDIETIFSLADYSLNRESEWVSISKDILNDLEYEKSPRINTQMIAFREAFESEKIEDYNRAFSSLENEKNRTDNDKTKGFLMQRMAEYKNLSNPVEAQQILLSARKLNPMVLRPEEGIQIEKMRVSPNGQASTIVRYAEEHELGPDNYVFKADNELVDFIFSDADAKKFEAALDNIAKMLGFTSQRPEVLYGGKAPDNLIALGNGEYAVIECKSRTTSEKISKKDCSQLLSAVQWFRNHYLDTDLKIYPIIIHNSCIFSTDANPNPDFRIMTPKLLEKFSGVIKDFSITVSQNNVFGNANEVEKQLKHFKLLGSQIIENYTTSFETL</sequence>
<dbReference type="Pfam" id="PF13307">
    <property type="entry name" value="Helicase_C_2"/>
    <property type="match status" value="1"/>
</dbReference>
<dbReference type="EMBL" id="MUIZ01000002">
    <property type="protein sequence ID" value="OUK04997.1"/>
    <property type="molecule type" value="Genomic_DNA"/>
</dbReference>
<dbReference type="SMART" id="SM00487">
    <property type="entry name" value="DEXDc"/>
    <property type="match status" value="1"/>
</dbReference>
<accession>A0A252CEI1</accession>
<dbReference type="AlphaFoldDB" id="A0A252CEI1"/>
<organism evidence="2 3">
    <name type="scientific">Lactococcus petauri</name>
    <dbReference type="NCBI Taxonomy" id="1940789"/>
    <lineage>
        <taxon>Bacteria</taxon>
        <taxon>Bacillati</taxon>
        <taxon>Bacillota</taxon>
        <taxon>Bacilli</taxon>
        <taxon>Lactobacillales</taxon>
        <taxon>Streptococcaceae</taxon>
        <taxon>Lactococcus</taxon>
    </lineage>
</organism>
<dbReference type="GO" id="GO:0004386">
    <property type="term" value="F:helicase activity"/>
    <property type="evidence" value="ECO:0007669"/>
    <property type="project" value="InterPro"/>
</dbReference>
<proteinExistence type="predicted"/>
<dbReference type="GO" id="GO:0005524">
    <property type="term" value="F:ATP binding"/>
    <property type="evidence" value="ECO:0007669"/>
    <property type="project" value="InterPro"/>
</dbReference>
<gene>
    <name evidence="2" type="ORF">BZZ03_04290</name>
</gene>
<dbReference type="SUPFAM" id="SSF52540">
    <property type="entry name" value="P-loop containing nucleoside triphosphate hydrolases"/>
    <property type="match status" value="2"/>
</dbReference>
<dbReference type="InterPro" id="IPR027417">
    <property type="entry name" value="P-loop_NTPase"/>
</dbReference>
<dbReference type="RefSeq" id="WP_086582621.1">
    <property type="nucleotide sequence ID" value="NZ_MUIZ01000002.1"/>
</dbReference>
<reference evidence="2 3" key="1">
    <citation type="submission" date="2017-02" db="EMBL/GenBank/DDBJ databases">
        <authorList>
            <person name="Peterson S.W."/>
        </authorList>
    </citation>
    <scope>NUCLEOTIDE SEQUENCE [LARGE SCALE GENOMIC DNA]</scope>
    <source>
        <strain evidence="2">159469</strain>
    </source>
</reference>
<dbReference type="Gene3D" id="3.40.50.300">
    <property type="entry name" value="P-loop containing nucleotide triphosphate hydrolases"/>
    <property type="match status" value="2"/>
</dbReference>
<dbReference type="GO" id="GO:0006139">
    <property type="term" value="P:nucleobase-containing compound metabolic process"/>
    <property type="evidence" value="ECO:0007669"/>
    <property type="project" value="InterPro"/>
</dbReference>
<protein>
    <recommendedName>
        <fullName evidence="1">Helicase ATP-binding domain-containing protein</fullName>
    </recommendedName>
</protein>
<dbReference type="Pfam" id="PF00270">
    <property type="entry name" value="DEAD"/>
    <property type="match status" value="1"/>
</dbReference>